<dbReference type="Proteomes" id="UP000299084">
    <property type="component" value="Unassembled WGS sequence"/>
</dbReference>
<comment type="caution">
    <text evidence="2">The sequence shown here is derived from an EMBL/GenBank/DDBJ whole genome shotgun (WGS) entry which is preliminary data.</text>
</comment>
<proteinExistence type="predicted"/>
<evidence type="ECO:0000256" key="1">
    <source>
        <dbReference type="SAM" id="Coils"/>
    </source>
</evidence>
<evidence type="ECO:0000313" key="2">
    <source>
        <dbReference type="EMBL" id="KAB1278678.1"/>
    </source>
</evidence>
<feature type="coiled-coil region" evidence="1">
    <location>
        <begin position="102"/>
        <end position="144"/>
    </location>
</feature>
<dbReference type="AlphaFoldDB" id="A0A5N4E5D5"/>
<keyword evidence="1" id="KW-0175">Coiled coil</keyword>
<protein>
    <submittedName>
        <fullName evidence="2">Fibrous sheath-interacting protein 2</fullName>
    </submittedName>
</protein>
<dbReference type="GO" id="GO:0005739">
    <property type="term" value="C:mitochondrion"/>
    <property type="evidence" value="ECO:0007669"/>
    <property type="project" value="TreeGrafter"/>
</dbReference>
<name>A0A5N4E5D5_CAMDR</name>
<accession>A0A5N4E5D5</accession>
<gene>
    <name evidence="2" type="ORF">Cadr_000007075</name>
</gene>
<evidence type="ECO:0000313" key="3">
    <source>
        <dbReference type="Proteomes" id="UP000299084"/>
    </source>
</evidence>
<sequence length="186" mass="22791">IVCTLRELNKYRQYLTSLKLDFERNYIREQKMLSKQVNKLQENSQIPGHSNVAQFQNWLLQEGTQSVKDQERLIRQSMERKGDQEETPNSSSVVFVSLFRYLDMVSRELEQLERTAEEQRLLRLDREERRQREYTRRKLNLRRKIEEEWKTKEMLLLMRIGEDVKREARIEEQRRRSREESDRKVG</sequence>
<keyword evidence="3" id="KW-1185">Reference proteome</keyword>
<feature type="non-terminal residue" evidence="2">
    <location>
        <position position="1"/>
    </location>
</feature>
<reference evidence="2 3" key="1">
    <citation type="journal article" date="2019" name="Mol. Ecol. Resour.">
        <title>Improving Illumina assemblies with Hi-C and long reads: an example with the North African dromedary.</title>
        <authorList>
            <person name="Elbers J.P."/>
            <person name="Rogers M.F."/>
            <person name="Perelman P.L."/>
            <person name="Proskuryakova A.A."/>
            <person name="Serdyukova N.A."/>
            <person name="Johnson W.E."/>
            <person name="Horin P."/>
            <person name="Corander J."/>
            <person name="Murphy D."/>
            <person name="Burger P.A."/>
        </authorList>
    </citation>
    <scope>NUCLEOTIDE SEQUENCE [LARGE SCALE GENOMIC DNA]</scope>
    <source>
        <strain evidence="2">Drom800</strain>
        <tissue evidence="2">Blood</tissue>
    </source>
</reference>
<dbReference type="EMBL" id="JWIN03000005">
    <property type="protein sequence ID" value="KAB1278678.1"/>
    <property type="molecule type" value="Genomic_DNA"/>
</dbReference>
<dbReference type="PANTHER" id="PTHR21856">
    <property type="entry name" value="FIBROUS SHEATH-INTERACTING PROTEIN 2"/>
    <property type="match status" value="1"/>
</dbReference>
<organism evidence="2 3">
    <name type="scientific">Camelus dromedarius</name>
    <name type="common">Dromedary</name>
    <name type="synonym">Arabian camel</name>
    <dbReference type="NCBI Taxonomy" id="9838"/>
    <lineage>
        <taxon>Eukaryota</taxon>
        <taxon>Metazoa</taxon>
        <taxon>Chordata</taxon>
        <taxon>Craniata</taxon>
        <taxon>Vertebrata</taxon>
        <taxon>Euteleostomi</taxon>
        <taxon>Mammalia</taxon>
        <taxon>Eutheria</taxon>
        <taxon>Laurasiatheria</taxon>
        <taxon>Artiodactyla</taxon>
        <taxon>Tylopoda</taxon>
        <taxon>Camelidae</taxon>
        <taxon>Camelus</taxon>
    </lineage>
</organism>
<dbReference type="InterPro" id="IPR038891">
    <property type="entry name" value="FSIP2"/>
</dbReference>
<dbReference type="PANTHER" id="PTHR21856:SF7">
    <property type="entry name" value="FIBROUS SHEATH-INTERACTING PROTEIN 2"/>
    <property type="match status" value="1"/>
</dbReference>